<dbReference type="InParanoid" id="A0A804QYR7"/>
<protein>
    <submittedName>
        <fullName evidence="1">Uncharacterized protein</fullName>
    </submittedName>
</protein>
<dbReference type="AlphaFoldDB" id="A0A804QYR7"/>
<dbReference type="Gramene" id="Zm00001eb363900_T001">
    <property type="protein sequence ID" value="Zm00001eb363900_P001"/>
    <property type="gene ID" value="Zm00001eb363900"/>
</dbReference>
<organism evidence="1 2">
    <name type="scientific">Zea mays</name>
    <name type="common">Maize</name>
    <dbReference type="NCBI Taxonomy" id="4577"/>
    <lineage>
        <taxon>Eukaryota</taxon>
        <taxon>Viridiplantae</taxon>
        <taxon>Streptophyta</taxon>
        <taxon>Embryophyta</taxon>
        <taxon>Tracheophyta</taxon>
        <taxon>Spermatophyta</taxon>
        <taxon>Magnoliopsida</taxon>
        <taxon>Liliopsida</taxon>
        <taxon>Poales</taxon>
        <taxon>Poaceae</taxon>
        <taxon>PACMAD clade</taxon>
        <taxon>Panicoideae</taxon>
        <taxon>Andropogonodae</taxon>
        <taxon>Andropogoneae</taxon>
        <taxon>Tripsacinae</taxon>
        <taxon>Zea</taxon>
    </lineage>
</organism>
<reference evidence="1" key="3">
    <citation type="submission" date="2021-05" db="UniProtKB">
        <authorList>
            <consortium name="EnsemblPlants"/>
        </authorList>
    </citation>
    <scope>IDENTIFICATION</scope>
    <source>
        <strain evidence="1">cv. B73</strain>
    </source>
</reference>
<sequence length="107" mass="11341">MGCIIGKLATTAPGSSLFFPAAATSVGGGDDREVQLQAPRPEHIAAVKKDASGWPLWLSEAAGDALRGWAPRGADAFQKLEKVRAILSARACSLLHCCYCLLVVNYR</sequence>
<keyword evidence="2" id="KW-1185">Reference proteome</keyword>
<reference evidence="2" key="1">
    <citation type="journal article" date="2009" name="Science">
        <title>The B73 maize genome: complexity, diversity, and dynamics.</title>
        <authorList>
            <person name="Schnable P.S."/>
            <person name="Ware D."/>
            <person name="Fulton R.S."/>
            <person name="Stein J.C."/>
            <person name="Wei F."/>
            <person name="Pasternak S."/>
            <person name="Liang C."/>
            <person name="Zhang J."/>
            <person name="Fulton L."/>
            <person name="Graves T.A."/>
            <person name="Minx P."/>
            <person name="Reily A.D."/>
            <person name="Courtney L."/>
            <person name="Kruchowski S.S."/>
            <person name="Tomlinson C."/>
            <person name="Strong C."/>
            <person name="Delehaunty K."/>
            <person name="Fronick C."/>
            <person name="Courtney B."/>
            <person name="Rock S.M."/>
            <person name="Belter E."/>
            <person name="Du F."/>
            <person name="Kim K."/>
            <person name="Abbott R.M."/>
            <person name="Cotton M."/>
            <person name="Levy A."/>
            <person name="Marchetto P."/>
            <person name="Ochoa K."/>
            <person name="Jackson S.M."/>
            <person name="Gillam B."/>
            <person name="Chen W."/>
            <person name="Yan L."/>
            <person name="Higginbotham J."/>
            <person name="Cardenas M."/>
            <person name="Waligorski J."/>
            <person name="Applebaum E."/>
            <person name="Phelps L."/>
            <person name="Falcone J."/>
            <person name="Kanchi K."/>
            <person name="Thane T."/>
            <person name="Scimone A."/>
            <person name="Thane N."/>
            <person name="Henke J."/>
            <person name="Wang T."/>
            <person name="Ruppert J."/>
            <person name="Shah N."/>
            <person name="Rotter K."/>
            <person name="Hodges J."/>
            <person name="Ingenthron E."/>
            <person name="Cordes M."/>
            <person name="Kohlberg S."/>
            <person name="Sgro J."/>
            <person name="Delgado B."/>
            <person name="Mead K."/>
            <person name="Chinwalla A."/>
            <person name="Leonard S."/>
            <person name="Crouse K."/>
            <person name="Collura K."/>
            <person name="Kudrna D."/>
            <person name="Currie J."/>
            <person name="He R."/>
            <person name="Angelova A."/>
            <person name="Rajasekar S."/>
            <person name="Mueller T."/>
            <person name="Lomeli R."/>
            <person name="Scara G."/>
            <person name="Ko A."/>
            <person name="Delaney K."/>
            <person name="Wissotski M."/>
            <person name="Lopez G."/>
            <person name="Campos D."/>
            <person name="Braidotti M."/>
            <person name="Ashley E."/>
            <person name="Golser W."/>
            <person name="Kim H."/>
            <person name="Lee S."/>
            <person name="Lin J."/>
            <person name="Dujmic Z."/>
            <person name="Kim W."/>
            <person name="Talag J."/>
            <person name="Zuccolo A."/>
            <person name="Fan C."/>
            <person name="Sebastian A."/>
            <person name="Kramer M."/>
            <person name="Spiegel L."/>
            <person name="Nascimento L."/>
            <person name="Zutavern T."/>
            <person name="Miller B."/>
            <person name="Ambroise C."/>
            <person name="Muller S."/>
            <person name="Spooner W."/>
            <person name="Narechania A."/>
            <person name="Ren L."/>
            <person name="Wei S."/>
            <person name="Kumari S."/>
            <person name="Faga B."/>
            <person name="Levy M.J."/>
            <person name="McMahan L."/>
            <person name="Van Buren P."/>
            <person name="Vaughn M.W."/>
            <person name="Ying K."/>
            <person name="Yeh C.-T."/>
            <person name="Emrich S.J."/>
            <person name="Jia Y."/>
            <person name="Kalyanaraman A."/>
            <person name="Hsia A.-P."/>
            <person name="Barbazuk W.B."/>
            <person name="Baucom R.S."/>
            <person name="Brutnell T.P."/>
            <person name="Carpita N.C."/>
            <person name="Chaparro C."/>
            <person name="Chia J.-M."/>
            <person name="Deragon J.-M."/>
            <person name="Estill J.C."/>
            <person name="Fu Y."/>
            <person name="Jeddeloh J.A."/>
            <person name="Han Y."/>
            <person name="Lee H."/>
            <person name="Li P."/>
            <person name="Lisch D.R."/>
            <person name="Liu S."/>
            <person name="Liu Z."/>
            <person name="Nagel D.H."/>
            <person name="McCann M.C."/>
            <person name="SanMiguel P."/>
            <person name="Myers A.M."/>
            <person name="Nettleton D."/>
            <person name="Nguyen J."/>
            <person name="Penning B.W."/>
            <person name="Ponnala L."/>
            <person name="Schneider K.L."/>
            <person name="Schwartz D.C."/>
            <person name="Sharma A."/>
            <person name="Soderlund C."/>
            <person name="Springer N.M."/>
            <person name="Sun Q."/>
            <person name="Wang H."/>
            <person name="Waterman M."/>
            <person name="Westerman R."/>
            <person name="Wolfgruber T.K."/>
            <person name="Yang L."/>
            <person name="Yu Y."/>
            <person name="Zhang L."/>
            <person name="Zhou S."/>
            <person name="Zhu Q."/>
            <person name="Bennetzen J.L."/>
            <person name="Dawe R.K."/>
            <person name="Jiang J."/>
            <person name="Jiang N."/>
            <person name="Presting G.G."/>
            <person name="Wessler S.R."/>
            <person name="Aluru S."/>
            <person name="Martienssen R.A."/>
            <person name="Clifton S.W."/>
            <person name="McCombie W.R."/>
            <person name="Wing R.A."/>
            <person name="Wilson R.K."/>
        </authorList>
    </citation>
    <scope>NUCLEOTIDE SEQUENCE [LARGE SCALE GENOMIC DNA]</scope>
    <source>
        <strain evidence="2">cv. B73</strain>
    </source>
</reference>
<proteinExistence type="predicted"/>
<dbReference type="EnsemblPlants" id="Zm00001eb363900_T001">
    <property type="protein sequence ID" value="Zm00001eb363900_P001"/>
    <property type="gene ID" value="Zm00001eb363900"/>
</dbReference>
<evidence type="ECO:0000313" key="2">
    <source>
        <dbReference type="Proteomes" id="UP000007305"/>
    </source>
</evidence>
<accession>A0A804QYR7</accession>
<dbReference type="Proteomes" id="UP000007305">
    <property type="component" value="Chromosome 8"/>
</dbReference>
<reference evidence="1" key="2">
    <citation type="submission" date="2019-07" db="EMBL/GenBank/DDBJ databases">
        <authorList>
            <person name="Seetharam A."/>
            <person name="Woodhouse M."/>
            <person name="Cannon E."/>
        </authorList>
    </citation>
    <scope>NUCLEOTIDE SEQUENCE [LARGE SCALE GENOMIC DNA]</scope>
    <source>
        <strain evidence="1">cv. B73</strain>
    </source>
</reference>
<name>A0A804QYR7_MAIZE</name>
<evidence type="ECO:0000313" key="1">
    <source>
        <dbReference type="EnsemblPlants" id="Zm00001eb363900_P001"/>
    </source>
</evidence>